<proteinExistence type="predicted"/>
<keyword evidence="1" id="KW-0732">Signal</keyword>
<name>A0A6N7PFX6_9BACT</name>
<feature type="chain" id="PRO_5026977050" description="Outer membrane beta-barrel protein" evidence="1">
    <location>
        <begin position="24"/>
        <end position="370"/>
    </location>
</feature>
<sequence length="370" mass="37744">MLRRAMVGAFSLAIPTIPTVVMAGDAQPAAQTSRVQVTANAAQPKPAPLANPRALGGFVFQPPTTLESPFITNHVRIETGAGLLMQNAVKPEIATPGAPATYDLRLGALQQRVNVGVALTPDLSLGFDGGVMGYAGTNAQSALQVGSGVGVEARPALKIALVNDQDAGFAMSVRAYGTAMRAMGVRPAATDKRVVTTQQTSQTSKPRAVGAAAGSNVDVSALGGGVSLSAAKNIGRFVGVQMELGGEVSRVMSGHATQTRASAYPHTVYAGTAASVDLSPIAPVGAMVEYRIDHSMISTDSTSNAAASMGDVARANMHRVSAGVYYTARQNLVLGAVGTYGLAQGHVPGPSATSGQAQFAGGRFTVGYFF</sequence>
<evidence type="ECO:0008006" key="4">
    <source>
        <dbReference type="Google" id="ProtNLM"/>
    </source>
</evidence>
<organism evidence="2 3">
    <name type="scientific">Polyangium spumosum</name>
    <dbReference type="NCBI Taxonomy" id="889282"/>
    <lineage>
        <taxon>Bacteria</taxon>
        <taxon>Pseudomonadati</taxon>
        <taxon>Myxococcota</taxon>
        <taxon>Polyangia</taxon>
        <taxon>Polyangiales</taxon>
        <taxon>Polyangiaceae</taxon>
        <taxon>Polyangium</taxon>
    </lineage>
</organism>
<reference evidence="2 3" key="1">
    <citation type="submission" date="2019-10" db="EMBL/GenBank/DDBJ databases">
        <title>A soil myxobacterium in the family Polyangiaceae.</title>
        <authorList>
            <person name="Li Y."/>
            <person name="Wang J."/>
        </authorList>
    </citation>
    <scope>NUCLEOTIDE SEQUENCE [LARGE SCALE GENOMIC DNA]</scope>
    <source>
        <strain evidence="2 3">DSM 14734</strain>
    </source>
</reference>
<dbReference type="RefSeq" id="WP_153817759.1">
    <property type="nucleotide sequence ID" value="NZ_WJIE01000001.1"/>
</dbReference>
<gene>
    <name evidence="2" type="ORF">GF068_03030</name>
</gene>
<keyword evidence="3" id="KW-1185">Reference proteome</keyword>
<evidence type="ECO:0000256" key="1">
    <source>
        <dbReference type="SAM" id="SignalP"/>
    </source>
</evidence>
<feature type="signal peptide" evidence="1">
    <location>
        <begin position="1"/>
        <end position="23"/>
    </location>
</feature>
<evidence type="ECO:0000313" key="2">
    <source>
        <dbReference type="EMBL" id="MRG90899.1"/>
    </source>
</evidence>
<protein>
    <recommendedName>
        <fullName evidence="4">Outer membrane beta-barrel protein</fullName>
    </recommendedName>
</protein>
<evidence type="ECO:0000313" key="3">
    <source>
        <dbReference type="Proteomes" id="UP000440224"/>
    </source>
</evidence>
<dbReference type="OrthoDB" id="9836451at2"/>
<dbReference type="EMBL" id="WJIE01000001">
    <property type="protein sequence ID" value="MRG90899.1"/>
    <property type="molecule type" value="Genomic_DNA"/>
</dbReference>
<dbReference type="Proteomes" id="UP000440224">
    <property type="component" value="Unassembled WGS sequence"/>
</dbReference>
<dbReference type="AlphaFoldDB" id="A0A6N7PFX6"/>
<comment type="caution">
    <text evidence="2">The sequence shown here is derived from an EMBL/GenBank/DDBJ whole genome shotgun (WGS) entry which is preliminary data.</text>
</comment>
<accession>A0A6N7PFX6</accession>